<reference evidence="3" key="1">
    <citation type="submission" date="2014-03" db="EMBL/GenBank/DDBJ databases">
        <authorList>
            <person name="Aksoy S."/>
            <person name="Warren W."/>
            <person name="Wilson R.K."/>
        </authorList>
    </citation>
    <scope>NUCLEOTIDE SEQUENCE [LARGE SCALE GENOMIC DNA]</scope>
    <source>
        <strain evidence="3">IAEA</strain>
    </source>
</reference>
<evidence type="ECO:0000313" key="2">
    <source>
        <dbReference type="EnsemblMetazoa" id="GPAI016995-PA"/>
    </source>
</evidence>
<reference evidence="2" key="2">
    <citation type="submission" date="2020-05" db="UniProtKB">
        <authorList>
            <consortium name="EnsemblMetazoa"/>
        </authorList>
    </citation>
    <scope>IDENTIFICATION</scope>
    <source>
        <strain evidence="2">IAEA</strain>
    </source>
</reference>
<dbReference type="Proteomes" id="UP000092445">
    <property type="component" value="Unassembled WGS sequence"/>
</dbReference>
<organism evidence="2 3">
    <name type="scientific">Glossina pallidipes</name>
    <name type="common">Tsetse fly</name>
    <dbReference type="NCBI Taxonomy" id="7398"/>
    <lineage>
        <taxon>Eukaryota</taxon>
        <taxon>Metazoa</taxon>
        <taxon>Ecdysozoa</taxon>
        <taxon>Arthropoda</taxon>
        <taxon>Hexapoda</taxon>
        <taxon>Insecta</taxon>
        <taxon>Pterygota</taxon>
        <taxon>Neoptera</taxon>
        <taxon>Endopterygota</taxon>
        <taxon>Diptera</taxon>
        <taxon>Brachycera</taxon>
        <taxon>Muscomorpha</taxon>
        <taxon>Hippoboscoidea</taxon>
        <taxon>Glossinidae</taxon>
        <taxon>Glossina</taxon>
    </lineage>
</organism>
<keyword evidence="1" id="KW-1133">Transmembrane helix</keyword>
<sequence length="133" mass="15097">MSEGLTSQTSLKKLHSNYVTNAVIFDFNYSCVIRAQPVLFLLNVGINVDAFRRLAGRILLFIILNITATVVLISDTLSTWAFIHFLFMSSTPYLNKEANTDAGIPDKYFEVSKLHQNEISWSRGVENKSHLER</sequence>
<name>A0A1A9ZJS2_GLOPL</name>
<keyword evidence="3" id="KW-1185">Reference proteome</keyword>
<protein>
    <submittedName>
        <fullName evidence="2">Uncharacterized protein</fullName>
    </submittedName>
</protein>
<dbReference type="VEuPathDB" id="VectorBase:GPAI016995"/>
<evidence type="ECO:0000313" key="3">
    <source>
        <dbReference type="Proteomes" id="UP000092445"/>
    </source>
</evidence>
<proteinExistence type="predicted"/>
<feature type="transmembrane region" description="Helical" evidence="1">
    <location>
        <begin position="58"/>
        <end position="87"/>
    </location>
</feature>
<evidence type="ECO:0000256" key="1">
    <source>
        <dbReference type="SAM" id="Phobius"/>
    </source>
</evidence>
<dbReference type="AlphaFoldDB" id="A0A1A9ZJS2"/>
<dbReference type="EnsemblMetazoa" id="GPAI016995-RA">
    <property type="protein sequence ID" value="GPAI016995-PA"/>
    <property type="gene ID" value="GPAI016995"/>
</dbReference>
<keyword evidence="1" id="KW-0472">Membrane</keyword>
<keyword evidence="1" id="KW-0812">Transmembrane</keyword>
<accession>A0A1A9ZJS2</accession>